<dbReference type="InterPro" id="IPR008271">
    <property type="entry name" value="Ser/Thr_kinase_AS"/>
</dbReference>
<comment type="subcellular location">
    <subcellularLocation>
        <location evidence="1">Cell membrane</location>
        <topology evidence="1">Single-pass membrane protein</topology>
    </subcellularLocation>
</comment>
<dbReference type="InterPro" id="IPR050647">
    <property type="entry name" value="Plant_LRR-RLKs"/>
</dbReference>
<dbReference type="PROSITE" id="PS00108">
    <property type="entry name" value="PROTEIN_KINASE_ST"/>
    <property type="match status" value="1"/>
</dbReference>
<dbReference type="EMBL" id="JAUUTY010000003">
    <property type="protein sequence ID" value="KAK1669219.1"/>
    <property type="molecule type" value="Genomic_DNA"/>
</dbReference>
<dbReference type="GO" id="GO:0004674">
    <property type="term" value="F:protein serine/threonine kinase activity"/>
    <property type="evidence" value="ECO:0007669"/>
    <property type="project" value="UniProtKB-KW"/>
</dbReference>
<evidence type="ECO:0000313" key="23">
    <source>
        <dbReference type="Proteomes" id="UP001231189"/>
    </source>
</evidence>
<evidence type="ECO:0000256" key="11">
    <source>
        <dbReference type="ARBA" id="ARBA00022741"/>
    </source>
</evidence>
<dbReference type="Gene3D" id="1.10.510.10">
    <property type="entry name" value="Transferase(Phosphotransferase) domain 1"/>
    <property type="match status" value="1"/>
</dbReference>
<dbReference type="PANTHER" id="PTHR48056:SF86">
    <property type="entry name" value="PROTEIN KINASE DOMAIN-CONTAINING PROTEIN"/>
    <property type="match status" value="1"/>
</dbReference>
<reference evidence="22" key="1">
    <citation type="submission" date="2023-07" db="EMBL/GenBank/DDBJ databases">
        <title>A chromosome-level genome assembly of Lolium multiflorum.</title>
        <authorList>
            <person name="Chen Y."/>
            <person name="Copetti D."/>
            <person name="Kolliker R."/>
            <person name="Studer B."/>
        </authorList>
    </citation>
    <scope>NUCLEOTIDE SEQUENCE</scope>
    <source>
        <strain evidence="22">02402/16</strain>
        <tissue evidence="22">Leaf</tissue>
    </source>
</reference>
<dbReference type="Pfam" id="PF00560">
    <property type="entry name" value="LRR_1"/>
    <property type="match status" value="2"/>
</dbReference>
<keyword evidence="6" id="KW-0433">Leucine-rich repeat</keyword>
<dbReference type="Pfam" id="PF00069">
    <property type="entry name" value="Pkinase"/>
    <property type="match status" value="1"/>
</dbReference>
<keyword evidence="8" id="KW-0812">Transmembrane</keyword>
<accession>A0AAD8WNR5</accession>
<dbReference type="GO" id="GO:0005524">
    <property type="term" value="F:ATP binding"/>
    <property type="evidence" value="ECO:0007669"/>
    <property type="project" value="UniProtKB-KW"/>
</dbReference>
<keyword evidence="4" id="KW-0723">Serine/threonine-protein kinase</keyword>
<keyword evidence="16" id="KW-0675">Receptor</keyword>
<dbReference type="InterPro" id="IPR011009">
    <property type="entry name" value="Kinase-like_dom_sf"/>
</dbReference>
<name>A0AAD8WNR5_LOLMU</name>
<dbReference type="PROSITE" id="PS50011">
    <property type="entry name" value="PROTEIN_KINASE_DOM"/>
    <property type="match status" value="1"/>
</dbReference>
<dbReference type="EC" id="2.7.11.1" evidence="2"/>
<keyword evidence="12" id="KW-0418">Kinase</keyword>
<evidence type="ECO:0000313" key="21">
    <source>
        <dbReference type="EMBL" id="KAK1669217.1"/>
    </source>
</evidence>
<evidence type="ECO:0000256" key="16">
    <source>
        <dbReference type="ARBA" id="ARBA00023170"/>
    </source>
</evidence>
<dbReference type="Proteomes" id="UP001231189">
    <property type="component" value="Unassembled WGS sequence"/>
</dbReference>
<keyword evidence="17" id="KW-0325">Glycoprotein</keyword>
<sequence length="435" mass="47227">MLMKNTGIIPASLNNHSALQEIALTFNQLEGSIPQGLGKITSLKLIELGANHLSRIIPTTFFNLSSLITFGVAQNKLHGTLPYDLGNHLPNLKNLLLDSNSFTGSLPASIVNATEMYELDLGSNNFTGTLPPEIGMLCPGLLVLGTNQLMAATAQDWEFMTFLTNCTDLCILDLRRNMFGGALPSSVANLSTQLQFLWLGYNERLNIAVDIADGLDYLHSNCETPIVHCDLKPSNILLNEDLVAHIGDFGLAKILHESSIEQQIYSRSSTGIRGTIGYVAPEYGQGGQVSSRGDVYSFGNVILELFTGMAPTHEMFGEGLTLQKHVENAFPGMLMQIVDPVLLLTEEANASSVQDESNAMEHGSNAIFSVMQVGLSCSKHAPTERMCMRDAAAAIHGIRDRHVKITRNEEVLITAHNARPFAETSYAAETSRPAP</sequence>
<keyword evidence="9" id="KW-0732">Signal</keyword>
<evidence type="ECO:0000256" key="12">
    <source>
        <dbReference type="ARBA" id="ARBA00022777"/>
    </source>
</evidence>
<evidence type="ECO:0000256" key="15">
    <source>
        <dbReference type="ARBA" id="ARBA00023136"/>
    </source>
</evidence>
<evidence type="ECO:0000256" key="1">
    <source>
        <dbReference type="ARBA" id="ARBA00004162"/>
    </source>
</evidence>
<keyword evidence="23" id="KW-1185">Reference proteome</keyword>
<dbReference type="FunFam" id="1.10.510.10:FF:000358">
    <property type="entry name" value="Putative leucine-rich repeat receptor-like serine/threonine-protein kinase"/>
    <property type="match status" value="1"/>
</dbReference>
<evidence type="ECO:0000256" key="18">
    <source>
        <dbReference type="ARBA" id="ARBA00047899"/>
    </source>
</evidence>
<dbReference type="PANTHER" id="PTHR48056">
    <property type="entry name" value="LRR RECEPTOR-LIKE SERINE/THREONINE-PROTEIN KINASE-RELATED"/>
    <property type="match status" value="1"/>
</dbReference>
<evidence type="ECO:0000256" key="13">
    <source>
        <dbReference type="ARBA" id="ARBA00022840"/>
    </source>
</evidence>
<keyword evidence="11" id="KW-0547">Nucleotide-binding</keyword>
<dbReference type="SUPFAM" id="SSF52058">
    <property type="entry name" value="L domain-like"/>
    <property type="match status" value="1"/>
</dbReference>
<evidence type="ECO:0000256" key="2">
    <source>
        <dbReference type="ARBA" id="ARBA00012513"/>
    </source>
</evidence>
<dbReference type="InterPro" id="IPR032675">
    <property type="entry name" value="LRR_dom_sf"/>
</dbReference>
<keyword evidence="10" id="KW-0677">Repeat</keyword>
<evidence type="ECO:0000256" key="4">
    <source>
        <dbReference type="ARBA" id="ARBA00022527"/>
    </source>
</evidence>
<feature type="domain" description="Protein kinase" evidence="20">
    <location>
        <begin position="1"/>
        <end position="405"/>
    </location>
</feature>
<evidence type="ECO:0000256" key="14">
    <source>
        <dbReference type="ARBA" id="ARBA00022989"/>
    </source>
</evidence>
<dbReference type="SUPFAM" id="SSF56112">
    <property type="entry name" value="Protein kinase-like (PK-like)"/>
    <property type="match status" value="1"/>
</dbReference>
<dbReference type="Gene3D" id="3.80.10.10">
    <property type="entry name" value="Ribonuclease Inhibitor"/>
    <property type="match status" value="1"/>
</dbReference>
<evidence type="ECO:0000259" key="20">
    <source>
        <dbReference type="PROSITE" id="PS50011"/>
    </source>
</evidence>
<evidence type="ECO:0000256" key="6">
    <source>
        <dbReference type="ARBA" id="ARBA00022614"/>
    </source>
</evidence>
<keyword evidence="14" id="KW-1133">Transmembrane helix</keyword>
<dbReference type="InterPro" id="IPR001611">
    <property type="entry name" value="Leu-rich_rpt"/>
</dbReference>
<comment type="catalytic activity">
    <reaction evidence="18">
        <text>L-threonyl-[protein] + ATP = O-phospho-L-threonyl-[protein] + ADP + H(+)</text>
        <dbReference type="Rhea" id="RHEA:46608"/>
        <dbReference type="Rhea" id="RHEA-COMP:11060"/>
        <dbReference type="Rhea" id="RHEA-COMP:11605"/>
        <dbReference type="ChEBI" id="CHEBI:15378"/>
        <dbReference type="ChEBI" id="CHEBI:30013"/>
        <dbReference type="ChEBI" id="CHEBI:30616"/>
        <dbReference type="ChEBI" id="CHEBI:61977"/>
        <dbReference type="ChEBI" id="CHEBI:456216"/>
        <dbReference type="EC" id="2.7.11.1"/>
    </reaction>
</comment>
<evidence type="ECO:0000256" key="5">
    <source>
        <dbReference type="ARBA" id="ARBA00022553"/>
    </source>
</evidence>
<protein>
    <recommendedName>
        <fullName evidence="2">non-specific serine/threonine protein kinase</fullName>
        <ecNumber evidence="2">2.7.11.1</ecNumber>
    </recommendedName>
</protein>
<keyword evidence="5" id="KW-0597">Phosphoprotein</keyword>
<dbReference type="EMBL" id="JAUUTY010000003">
    <property type="protein sequence ID" value="KAK1669217.1"/>
    <property type="molecule type" value="Genomic_DNA"/>
</dbReference>
<evidence type="ECO:0000256" key="3">
    <source>
        <dbReference type="ARBA" id="ARBA00022475"/>
    </source>
</evidence>
<dbReference type="GO" id="GO:0005886">
    <property type="term" value="C:plasma membrane"/>
    <property type="evidence" value="ECO:0007669"/>
    <property type="project" value="UniProtKB-SubCell"/>
</dbReference>
<dbReference type="AlphaFoldDB" id="A0AAD8WNR5"/>
<evidence type="ECO:0000256" key="7">
    <source>
        <dbReference type="ARBA" id="ARBA00022679"/>
    </source>
</evidence>
<comment type="catalytic activity">
    <reaction evidence="19">
        <text>L-seryl-[protein] + ATP = O-phospho-L-seryl-[protein] + ADP + H(+)</text>
        <dbReference type="Rhea" id="RHEA:17989"/>
        <dbReference type="Rhea" id="RHEA-COMP:9863"/>
        <dbReference type="Rhea" id="RHEA-COMP:11604"/>
        <dbReference type="ChEBI" id="CHEBI:15378"/>
        <dbReference type="ChEBI" id="CHEBI:29999"/>
        <dbReference type="ChEBI" id="CHEBI:30616"/>
        <dbReference type="ChEBI" id="CHEBI:83421"/>
        <dbReference type="ChEBI" id="CHEBI:456216"/>
        <dbReference type="EC" id="2.7.11.1"/>
    </reaction>
</comment>
<keyword evidence="3" id="KW-1003">Cell membrane</keyword>
<dbReference type="InterPro" id="IPR000719">
    <property type="entry name" value="Prot_kinase_dom"/>
</dbReference>
<comment type="caution">
    <text evidence="22">The sequence shown here is derived from an EMBL/GenBank/DDBJ whole genome shotgun (WGS) entry which is preliminary data.</text>
</comment>
<keyword evidence="7" id="KW-0808">Transferase</keyword>
<keyword evidence="13" id="KW-0067">ATP-binding</keyword>
<evidence type="ECO:0000256" key="19">
    <source>
        <dbReference type="ARBA" id="ARBA00048679"/>
    </source>
</evidence>
<organism evidence="22 23">
    <name type="scientific">Lolium multiflorum</name>
    <name type="common">Italian ryegrass</name>
    <name type="synonym">Lolium perenne subsp. multiflorum</name>
    <dbReference type="NCBI Taxonomy" id="4521"/>
    <lineage>
        <taxon>Eukaryota</taxon>
        <taxon>Viridiplantae</taxon>
        <taxon>Streptophyta</taxon>
        <taxon>Embryophyta</taxon>
        <taxon>Tracheophyta</taxon>
        <taxon>Spermatophyta</taxon>
        <taxon>Magnoliopsida</taxon>
        <taxon>Liliopsida</taxon>
        <taxon>Poales</taxon>
        <taxon>Poaceae</taxon>
        <taxon>BOP clade</taxon>
        <taxon>Pooideae</taxon>
        <taxon>Poodae</taxon>
        <taxon>Poeae</taxon>
        <taxon>Poeae Chloroplast Group 2 (Poeae type)</taxon>
        <taxon>Loliodinae</taxon>
        <taxon>Loliinae</taxon>
        <taxon>Lolium</taxon>
    </lineage>
</organism>
<evidence type="ECO:0000256" key="17">
    <source>
        <dbReference type="ARBA" id="ARBA00023180"/>
    </source>
</evidence>
<keyword evidence="15" id="KW-0472">Membrane</keyword>
<evidence type="ECO:0000256" key="10">
    <source>
        <dbReference type="ARBA" id="ARBA00022737"/>
    </source>
</evidence>
<evidence type="ECO:0000256" key="9">
    <source>
        <dbReference type="ARBA" id="ARBA00022729"/>
    </source>
</evidence>
<dbReference type="GO" id="GO:0033612">
    <property type="term" value="F:receptor serine/threonine kinase binding"/>
    <property type="evidence" value="ECO:0007669"/>
    <property type="project" value="TreeGrafter"/>
</dbReference>
<gene>
    <name evidence="21" type="ORF">QYE76_057376</name>
    <name evidence="22" type="ORF">QYE76_057378</name>
</gene>
<dbReference type="SMART" id="SM00220">
    <property type="entry name" value="S_TKc"/>
    <property type="match status" value="1"/>
</dbReference>
<proteinExistence type="predicted"/>
<evidence type="ECO:0000256" key="8">
    <source>
        <dbReference type="ARBA" id="ARBA00022692"/>
    </source>
</evidence>
<evidence type="ECO:0000313" key="22">
    <source>
        <dbReference type="EMBL" id="KAK1669219.1"/>
    </source>
</evidence>